<dbReference type="PATRIC" id="fig|518642.10.peg.3774"/>
<dbReference type="EMBL" id="LJGW01000267">
    <property type="protein sequence ID" value="OEV10828.1"/>
    <property type="molecule type" value="Genomic_DNA"/>
</dbReference>
<gene>
    <name evidence="2" type="ORF">AN218_15750</name>
</gene>
<evidence type="ECO:0000313" key="3">
    <source>
        <dbReference type="Proteomes" id="UP000176005"/>
    </source>
</evidence>
<reference evidence="2 3" key="1">
    <citation type="journal article" date="2016" name="Front. Microbiol.">
        <title>Comparative Genomics Analysis of Streptomyces Species Reveals Their Adaptation to the Marine Environment and Their Diversity at the Genomic Level.</title>
        <authorList>
            <person name="Tian X."/>
            <person name="Zhang Z."/>
            <person name="Yang T."/>
            <person name="Chen M."/>
            <person name="Li J."/>
            <person name="Chen F."/>
            <person name="Yang J."/>
            <person name="Li W."/>
            <person name="Zhang B."/>
            <person name="Zhang Z."/>
            <person name="Wu J."/>
            <person name="Zhang C."/>
            <person name="Long L."/>
            <person name="Xiao J."/>
        </authorList>
    </citation>
    <scope>NUCLEOTIDE SEQUENCE [LARGE SCALE GENOMIC DNA]</scope>
    <source>
        <strain evidence="2 3">SCSIO 10429</strain>
    </source>
</reference>
<comment type="caution">
    <text evidence="2">The sequence shown here is derived from an EMBL/GenBank/DDBJ whole genome shotgun (WGS) entry which is preliminary data.</text>
</comment>
<sequence>MGPFTAEHVDPMHIRPYVDLPQPADRGTRAPDLEPFARCGRDETAELPALSPHEGREAPAGRESGEPGGPGRAAPGVSGGRDGHGDYDGYDGFEEYDGYEVQAGAGTRA</sequence>
<accession>A0A1E7L3V5</accession>
<organism evidence="2 3">
    <name type="scientific">Streptomyces nanshensis</name>
    <dbReference type="NCBI Taxonomy" id="518642"/>
    <lineage>
        <taxon>Bacteria</taxon>
        <taxon>Bacillati</taxon>
        <taxon>Actinomycetota</taxon>
        <taxon>Actinomycetes</taxon>
        <taxon>Kitasatosporales</taxon>
        <taxon>Streptomycetaceae</taxon>
        <taxon>Streptomyces</taxon>
    </lineage>
</organism>
<feature type="region of interest" description="Disordered" evidence="1">
    <location>
        <begin position="1"/>
        <end position="109"/>
    </location>
</feature>
<feature type="non-terminal residue" evidence="2">
    <location>
        <position position="109"/>
    </location>
</feature>
<dbReference type="Proteomes" id="UP000176005">
    <property type="component" value="Unassembled WGS sequence"/>
</dbReference>
<evidence type="ECO:0000313" key="2">
    <source>
        <dbReference type="EMBL" id="OEV10828.1"/>
    </source>
</evidence>
<name>A0A1E7L3V5_9ACTN</name>
<evidence type="ECO:0000256" key="1">
    <source>
        <dbReference type="SAM" id="MobiDB-lite"/>
    </source>
</evidence>
<feature type="compositionally biased region" description="Acidic residues" evidence="1">
    <location>
        <begin position="88"/>
        <end position="98"/>
    </location>
</feature>
<feature type="compositionally biased region" description="Basic and acidic residues" evidence="1">
    <location>
        <begin position="53"/>
        <end position="65"/>
    </location>
</feature>
<proteinExistence type="predicted"/>
<dbReference type="AlphaFoldDB" id="A0A1E7L3V5"/>
<keyword evidence="3" id="KW-1185">Reference proteome</keyword>
<protein>
    <submittedName>
        <fullName evidence="2">Uncharacterized protein</fullName>
    </submittedName>
</protein>